<keyword evidence="10" id="KW-1185">Reference proteome</keyword>
<dbReference type="PANTHER" id="PTHR43671:SF13">
    <property type="entry name" value="SERINE_THREONINE-PROTEIN KINASE NEK2"/>
    <property type="match status" value="1"/>
</dbReference>
<dbReference type="Gene3D" id="3.30.200.20">
    <property type="entry name" value="Phosphorylase Kinase, domain 1"/>
    <property type="match status" value="1"/>
</dbReference>
<organism evidence="9 10">
    <name type="scientific">Planotetraspora thailandica</name>
    <dbReference type="NCBI Taxonomy" id="487172"/>
    <lineage>
        <taxon>Bacteria</taxon>
        <taxon>Bacillati</taxon>
        <taxon>Actinomycetota</taxon>
        <taxon>Actinomycetes</taxon>
        <taxon>Streptosporangiales</taxon>
        <taxon>Streptosporangiaceae</taxon>
        <taxon>Planotetraspora</taxon>
    </lineage>
</organism>
<dbReference type="AlphaFoldDB" id="A0A8J3V191"/>
<evidence type="ECO:0000313" key="9">
    <source>
        <dbReference type="EMBL" id="GII55854.1"/>
    </source>
</evidence>
<dbReference type="GO" id="GO:0004674">
    <property type="term" value="F:protein serine/threonine kinase activity"/>
    <property type="evidence" value="ECO:0007669"/>
    <property type="project" value="UniProtKB-EC"/>
</dbReference>
<evidence type="ECO:0000256" key="7">
    <source>
        <dbReference type="SAM" id="Phobius"/>
    </source>
</evidence>
<keyword evidence="3" id="KW-0547">Nucleotide-binding</keyword>
<keyword evidence="5" id="KW-0067">ATP-binding</keyword>
<dbReference type="Pfam" id="PF00069">
    <property type="entry name" value="Pkinase"/>
    <property type="match status" value="1"/>
</dbReference>
<accession>A0A8J3V191</accession>
<feature type="domain" description="Protein kinase" evidence="8">
    <location>
        <begin position="176"/>
        <end position="425"/>
    </location>
</feature>
<keyword evidence="7" id="KW-0472">Membrane</keyword>
<evidence type="ECO:0000256" key="2">
    <source>
        <dbReference type="ARBA" id="ARBA00022679"/>
    </source>
</evidence>
<gene>
    <name evidence="9" type="ORF">Pth03_42430</name>
</gene>
<dbReference type="InterPro" id="IPR011009">
    <property type="entry name" value="Kinase-like_dom_sf"/>
</dbReference>
<dbReference type="GO" id="GO:0005524">
    <property type="term" value="F:ATP binding"/>
    <property type="evidence" value="ECO:0007669"/>
    <property type="project" value="UniProtKB-KW"/>
</dbReference>
<evidence type="ECO:0000256" key="4">
    <source>
        <dbReference type="ARBA" id="ARBA00022777"/>
    </source>
</evidence>
<dbReference type="PROSITE" id="PS50011">
    <property type="entry name" value="PROTEIN_KINASE_DOM"/>
    <property type="match status" value="1"/>
</dbReference>
<evidence type="ECO:0000256" key="1">
    <source>
        <dbReference type="ARBA" id="ARBA00012513"/>
    </source>
</evidence>
<reference evidence="9" key="1">
    <citation type="submission" date="2021-01" db="EMBL/GenBank/DDBJ databases">
        <title>Whole genome shotgun sequence of Planotetraspora thailandica NBRC 104271.</title>
        <authorList>
            <person name="Komaki H."/>
            <person name="Tamura T."/>
        </authorList>
    </citation>
    <scope>NUCLEOTIDE SEQUENCE</scope>
    <source>
        <strain evidence="9">NBRC 104271</strain>
    </source>
</reference>
<keyword evidence="2" id="KW-0808">Transferase</keyword>
<dbReference type="PROSITE" id="PS00108">
    <property type="entry name" value="PROTEIN_KINASE_ST"/>
    <property type="match status" value="1"/>
</dbReference>
<dbReference type="InterPro" id="IPR000719">
    <property type="entry name" value="Prot_kinase_dom"/>
</dbReference>
<feature type="transmembrane region" description="Helical" evidence="7">
    <location>
        <begin position="31"/>
        <end position="50"/>
    </location>
</feature>
<dbReference type="EC" id="2.7.11.1" evidence="1"/>
<dbReference type="InterPro" id="IPR008271">
    <property type="entry name" value="Ser/Thr_kinase_AS"/>
</dbReference>
<feature type="region of interest" description="Disordered" evidence="6">
    <location>
        <begin position="138"/>
        <end position="167"/>
    </location>
</feature>
<dbReference type="CDD" id="cd14014">
    <property type="entry name" value="STKc_PknB_like"/>
    <property type="match status" value="1"/>
</dbReference>
<keyword evidence="4" id="KW-0418">Kinase</keyword>
<comment type="caution">
    <text evidence="9">The sequence shown here is derived from an EMBL/GenBank/DDBJ whole genome shotgun (WGS) entry which is preliminary data.</text>
</comment>
<evidence type="ECO:0000259" key="8">
    <source>
        <dbReference type="PROSITE" id="PS50011"/>
    </source>
</evidence>
<dbReference type="Proteomes" id="UP000605992">
    <property type="component" value="Unassembled WGS sequence"/>
</dbReference>
<name>A0A8J3V191_9ACTN</name>
<dbReference type="InterPro" id="IPR050660">
    <property type="entry name" value="NEK_Ser/Thr_kinase"/>
</dbReference>
<protein>
    <recommendedName>
        <fullName evidence="1">non-specific serine/threonine protein kinase</fullName>
        <ecNumber evidence="1">2.7.11.1</ecNumber>
    </recommendedName>
</protein>
<keyword evidence="7" id="KW-0812">Transmembrane</keyword>
<evidence type="ECO:0000256" key="6">
    <source>
        <dbReference type="SAM" id="MobiDB-lite"/>
    </source>
</evidence>
<dbReference type="EMBL" id="BOOR01000031">
    <property type="protein sequence ID" value="GII55854.1"/>
    <property type="molecule type" value="Genomic_DNA"/>
</dbReference>
<dbReference type="PANTHER" id="PTHR43671">
    <property type="entry name" value="SERINE/THREONINE-PROTEIN KINASE NEK"/>
    <property type="match status" value="1"/>
</dbReference>
<feature type="transmembrane region" description="Helical" evidence="7">
    <location>
        <begin position="62"/>
        <end position="83"/>
    </location>
</feature>
<evidence type="ECO:0000313" key="10">
    <source>
        <dbReference type="Proteomes" id="UP000605992"/>
    </source>
</evidence>
<dbReference type="Gene3D" id="1.10.510.10">
    <property type="entry name" value="Transferase(Phosphotransferase) domain 1"/>
    <property type="match status" value="1"/>
</dbReference>
<proteinExistence type="predicted"/>
<dbReference type="SUPFAM" id="SSF56112">
    <property type="entry name" value="Protein kinase-like (PK-like)"/>
    <property type="match status" value="1"/>
</dbReference>
<sequence>MIRIIRAVPPATPPPPRIIDRPSVFRLPLSIVWSLSSLFCCGGFATPFIIGHAAVRLRSRNLGYAAAGYGATLICCVAVIGHLDDQNPATPDPPAVTAAAAIWIIVLMLGGTIHALLLRSSVFQPAWATPYAGQAAWQPPPAPATVPQPAPSPPPPPPARNPGPPQPSNLGSFGQYVLIRKLGEGGQGVVYLGQGPDGRSVAVKMLRDVVAGGDGAQRRFLQEVSNARRVPGYSTARILDAGVLGNQAYIVSEYVPGPSLERLVTDGRPLDEDALTRLAIATAAALKGIHAAGVVHRDFKPANILIGADGPRVIDFGIARALDHMTLTTGGLRGTPPYMSPEQFLDAPVGPASDIFSWASSIFFGATGRLAFDGSMLPQIVNKIVSSQPDLMAVPASLRAPLAACFEKDPAKRPTAADLMLLLTH</sequence>
<evidence type="ECO:0000256" key="3">
    <source>
        <dbReference type="ARBA" id="ARBA00022741"/>
    </source>
</evidence>
<evidence type="ECO:0000256" key="5">
    <source>
        <dbReference type="ARBA" id="ARBA00022840"/>
    </source>
</evidence>
<keyword evidence="7" id="KW-1133">Transmembrane helix</keyword>
<feature type="transmembrane region" description="Helical" evidence="7">
    <location>
        <begin position="95"/>
        <end position="118"/>
    </location>
</feature>